<evidence type="ECO:0000259" key="1">
    <source>
        <dbReference type="PROSITE" id="PS51664"/>
    </source>
</evidence>
<proteinExistence type="predicted"/>
<accession>A0ABY1NRZ0</accession>
<dbReference type="RefSeq" id="WP_155194557.1">
    <property type="nucleotide sequence ID" value="NZ_BAAAEA010000003.1"/>
</dbReference>
<sequence length="438" mass="47739">MDHLKALEHSGLAKAVTGPDGQDGITIAEALMPFAPLLSSFNPDLRPMTTGECPVKFWTGIVSVADGAGASPVRLPAGGQGLTDADAVLSCLGELAERISLCRSGRVDRISAAKPEKQPMVDYFPILGFSPAQAISLEQFKQEPASHRGSSAPHRNEDEDWVDVVRLDGRTTGRLPPEMVFLDCSGPLDRLGPGLTSTSGCAVWTDRAGARERALLELAERDAVAQMWYNRLGITRVENRILQEKLDESLTRFLANRSRQTFCLAVDTDLPVHIAVSISCSPDGKDTALGAGAGWTFVAALQSAATEMLQSENSLRLMDKAYMASTGKVPSHLAYARGRSVFDDLPLQSAPMADSAGLMTEYSFAALLDDLAARDFQIWEFDATRDDLKIPCVKLFSADLCSWQPRFGKERLFQGVVDRGWRQQRASEEEFAARPFPF</sequence>
<dbReference type="PROSITE" id="PS51664">
    <property type="entry name" value="YCAO"/>
    <property type="match status" value="1"/>
</dbReference>
<comment type="caution">
    <text evidence="2">The sequence shown here is derived from an EMBL/GenBank/DDBJ whole genome shotgun (WGS) entry which is preliminary data.</text>
</comment>
<keyword evidence="3" id="KW-1185">Reference proteome</keyword>
<dbReference type="Gene3D" id="3.30.160.660">
    <property type="match status" value="1"/>
</dbReference>
<protein>
    <submittedName>
        <fullName evidence="2">Ribosomal protein S12 methylthiotransferase accessory factor</fullName>
    </submittedName>
</protein>
<evidence type="ECO:0000313" key="3">
    <source>
        <dbReference type="Proteomes" id="UP001157914"/>
    </source>
</evidence>
<dbReference type="GO" id="GO:0005840">
    <property type="term" value="C:ribosome"/>
    <property type="evidence" value="ECO:0007669"/>
    <property type="project" value="UniProtKB-KW"/>
</dbReference>
<dbReference type="InterPro" id="IPR003776">
    <property type="entry name" value="YcaO-like_dom"/>
</dbReference>
<dbReference type="Gene3D" id="3.30.40.250">
    <property type="match status" value="1"/>
</dbReference>
<organism evidence="2 3">
    <name type="scientific">Roseibium denhamense</name>
    <dbReference type="NCBI Taxonomy" id="76305"/>
    <lineage>
        <taxon>Bacteria</taxon>
        <taxon>Pseudomonadati</taxon>
        <taxon>Pseudomonadota</taxon>
        <taxon>Alphaproteobacteria</taxon>
        <taxon>Hyphomicrobiales</taxon>
        <taxon>Stappiaceae</taxon>
        <taxon>Roseibium</taxon>
    </lineage>
</organism>
<keyword evidence="2" id="KW-0689">Ribosomal protein</keyword>
<dbReference type="Proteomes" id="UP001157914">
    <property type="component" value="Unassembled WGS sequence"/>
</dbReference>
<dbReference type="PANTHER" id="PTHR37809:SF1">
    <property type="entry name" value="RIBOSOMAL PROTEIN S12 METHYLTHIOTRANSFERASE ACCESSORY FACTOR YCAO"/>
    <property type="match status" value="1"/>
</dbReference>
<feature type="domain" description="YcaO" evidence="1">
    <location>
        <begin position="79"/>
        <end position="438"/>
    </location>
</feature>
<evidence type="ECO:0000313" key="2">
    <source>
        <dbReference type="EMBL" id="SMP15575.1"/>
    </source>
</evidence>
<gene>
    <name evidence="2" type="ORF">SAMN06265374_1588</name>
</gene>
<dbReference type="PANTHER" id="PTHR37809">
    <property type="entry name" value="RIBOSOMAL PROTEIN S12 METHYLTHIOTRANSFERASE ACCESSORY FACTOR YCAO"/>
    <property type="match status" value="1"/>
</dbReference>
<name>A0ABY1NRZ0_9HYPH</name>
<reference evidence="2 3" key="1">
    <citation type="submission" date="2017-05" db="EMBL/GenBank/DDBJ databases">
        <authorList>
            <person name="Varghese N."/>
            <person name="Submissions S."/>
        </authorList>
    </citation>
    <scope>NUCLEOTIDE SEQUENCE [LARGE SCALE GENOMIC DNA]</scope>
    <source>
        <strain evidence="2 3">DSM 15949</strain>
    </source>
</reference>
<keyword evidence="2" id="KW-0687">Ribonucleoprotein</keyword>
<dbReference type="Gene3D" id="3.30.1330.230">
    <property type="match status" value="1"/>
</dbReference>
<dbReference type="Pfam" id="PF02624">
    <property type="entry name" value="YcaO"/>
    <property type="match status" value="1"/>
</dbReference>
<dbReference type="EMBL" id="FXTT01000002">
    <property type="protein sequence ID" value="SMP15575.1"/>
    <property type="molecule type" value="Genomic_DNA"/>
</dbReference>